<dbReference type="Gene3D" id="3.90.1640.10">
    <property type="entry name" value="inorganic pyrophosphatase (n-terminal core)"/>
    <property type="match status" value="2"/>
</dbReference>
<dbReference type="InterPro" id="IPR038763">
    <property type="entry name" value="DHH_sf"/>
</dbReference>
<accession>A0ABP1NVD6</accession>
<dbReference type="EMBL" id="CAXAJV020001293">
    <property type="protein sequence ID" value="CAL7944181.1"/>
    <property type="molecule type" value="Genomic_DNA"/>
</dbReference>
<reference evidence="3 4" key="1">
    <citation type="submission" date="2024-08" db="EMBL/GenBank/DDBJ databases">
        <authorList>
            <person name="Will J Nash"/>
            <person name="Angela Man"/>
            <person name="Seanna McTaggart"/>
            <person name="Kendall Baker"/>
            <person name="Tom Barker"/>
            <person name="Leah Catchpole"/>
            <person name="Alex Durrant"/>
            <person name="Karim Gharbi"/>
            <person name="Naomi Irish"/>
            <person name="Gemy Kaithakottil"/>
            <person name="Debby Ku"/>
            <person name="Aaliyah Providence"/>
            <person name="Felix Shaw"/>
            <person name="David Swarbreck"/>
            <person name="Chris Watkins"/>
            <person name="Ann M. McCartney"/>
            <person name="Giulio Formenti"/>
            <person name="Alice Mouton"/>
            <person name="Noel Vella"/>
            <person name="Bjorn M von Reumont"/>
            <person name="Adriana Vella"/>
            <person name="Wilfried Haerty"/>
        </authorList>
    </citation>
    <scope>NUCLEOTIDE SEQUENCE [LARGE SCALE GENOMIC DNA]</scope>
</reference>
<evidence type="ECO:0000256" key="1">
    <source>
        <dbReference type="ARBA" id="ARBA00010331"/>
    </source>
</evidence>
<evidence type="ECO:0000313" key="3">
    <source>
        <dbReference type="EMBL" id="CAL7944181.1"/>
    </source>
</evidence>
<dbReference type="PANTHER" id="PTHR12112">
    <property type="entry name" value="BNIP - RELATED"/>
    <property type="match status" value="1"/>
</dbReference>
<dbReference type="SMART" id="SM01131">
    <property type="entry name" value="DHHA2"/>
    <property type="match status" value="1"/>
</dbReference>
<dbReference type="InterPro" id="IPR004097">
    <property type="entry name" value="DHHA2"/>
</dbReference>
<evidence type="ECO:0000313" key="4">
    <source>
        <dbReference type="Proteomes" id="UP001642520"/>
    </source>
</evidence>
<organism evidence="3 4">
    <name type="scientific">Xylocopa violacea</name>
    <name type="common">Violet carpenter bee</name>
    <name type="synonym">Apis violacea</name>
    <dbReference type="NCBI Taxonomy" id="135666"/>
    <lineage>
        <taxon>Eukaryota</taxon>
        <taxon>Metazoa</taxon>
        <taxon>Ecdysozoa</taxon>
        <taxon>Arthropoda</taxon>
        <taxon>Hexapoda</taxon>
        <taxon>Insecta</taxon>
        <taxon>Pterygota</taxon>
        <taxon>Neoptera</taxon>
        <taxon>Endopterygota</taxon>
        <taxon>Hymenoptera</taxon>
        <taxon>Apocrita</taxon>
        <taxon>Aculeata</taxon>
        <taxon>Apoidea</taxon>
        <taxon>Anthophila</taxon>
        <taxon>Apidae</taxon>
        <taxon>Xylocopa</taxon>
        <taxon>Xylocopa</taxon>
    </lineage>
</organism>
<dbReference type="PANTHER" id="PTHR12112:SF39">
    <property type="entry name" value="EG:152A3.5 PROTEIN (FBGN0003116_PN PROTEIN)"/>
    <property type="match status" value="1"/>
</dbReference>
<protein>
    <recommendedName>
        <fullName evidence="2">DHHA2 domain-containing protein</fullName>
    </recommendedName>
</protein>
<dbReference type="Gene3D" id="3.10.310.20">
    <property type="entry name" value="DHHA2 domain"/>
    <property type="match status" value="1"/>
</dbReference>
<dbReference type="Pfam" id="PF02833">
    <property type="entry name" value="DHHA2"/>
    <property type="match status" value="1"/>
</dbReference>
<sequence>MESFLFKSKAALLNLSIYKRICVVLGNETCDLDSAVSALVQAFFEYLDRTKDGVADFAVIPLMNISGKEYRVKTEVVYFLKHHNITSNFLTFRDEINLEALKKSEGIELQLVLVDHHTLPDEDTYLTDSVVKVIDHRPQDERWPWSGPILIDTSNFSREVDRATPVDVEIVAALERAGQLNLDRNKVFNEIIKAKSDISELTADDLLIKDIKITAGVPIIGLPILVKNFLDLENGLKSLENFAKSKNTMIIILIGLEHYLGNIHRDIAIFSLATDKLREKIIETLTVSAQPSLELTLDREIHDEHENFIIYIYTQGNLRATRKQILPIIRDTVLSECRC</sequence>
<gene>
    <name evidence="3" type="ORF">XYLVIOL_LOCUS6509</name>
</gene>
<evidence type="ECO:0000259" key="2">
    <source>
        <dbReference type="SMART" id="SM01131"/>
    </source>
</evidence>
<dbReference type="SUPFAM" id="SSF64182">
    <property type="entry name" value="DHH phosphoesterases"/>
    <property type="match status" value="1"/>
</dbReference>
<proteinExistence type="inferred from homology"/>
<comment type="caution">
    <text evidence="3">The sequence shown here is derived from an EMBL/GenBank/DDBJ whole genome shotgun (WGS) entry which is preliminary data.</text>
</comment>
<dbReference type="Proteomes" id="UP001642520">
    <property type="component" value="Unassembled WGS sequence"/>
</dbReference>
<feature type="domain" description="DHHA2" evidence="2">
    <location>
        <begin position="188"/>
        <end position="333"/>
    </location>
</feature>
<comment type="similarity">
    <text evidence="1">Belongs to the PPase class C family. Prune subfamily.</text>
</comment>
<name>A0ABP1NVD6_XYLVO</name>
<dbReference type="InterPro" id="IPR038222">
    <property type="entry name" value="DHHA2_dom_sf"/>
</dbReference>
<keyword evidence="4" id="KW-1185">Reference proteome</keyword>